<proteinExistence type="predicted"/>
<dbReference type="EMBL" id="JWIR02000046">
    <property type="protein sequence ID" value="KKB38554.1"/>
    <property type="molecule type" value="Genomic_DNA"/>
</dbReference>
<feature type="domain" description="GHMP kinase N-terminal" evidence="5">
    <location>
        <begin position="58"/>
        <end position="124"/>
    </location>
</feature>
<dbReference type="InterPro" id="IPR006204">
    <property type="entry name" value="GHMP_kinase_N_dom"/>
</dbReference>
<keyword evidence="2" id="KW-0547">Nucleotide-binding</keyword>
<dbReference type="InterPro" id="IPR012363">
    <property type="entry name" value="PduX"/>
</dbReference>
<dbReference type="SUPFAM" id="SSF54211">
    <property type="entry name" value="Ribosomal protein S5 domain 2-like"/>
    <property type="match status" value="1"/>
</dbReference>
<dbReference type="RefSeq" id="WP_052717230.1">
    <property type="nucleotide sequence ID" value="NZ_JWIQ02000084.1"/>
</dbReference>
<keyword evidence="3 6" id="KW-0418">Kinase</keyword>
<evidence type="ECO:0000259" key="5">
    <source>
        <dbReference type="Pfam" id="PF00288"/>
    </source>
</evidence>
<dbReference type="STRING" id="1221996.QY95_02552"/>
<evidence type="ECO:0000256" key="4">
    <source>
        <dbReference type="ARBA" id="ARBA00022840"/>
    </source>
</evidence>
<accession>A0A0F5HPB2</accession>
<evidence type="ECO:0000256" key="3">
    <source>
        <dbReference type="ARBA" id="ARBA00022777"/>
    </source>
</evidence>
<dbReference type="Proteomes" id="UP000031563">
    <property type="component" value="Unassembled WGS sequence"/>
</dbReference>
<evidence type="ECO:0000313" key="7">
    <source>
        <dbReference type="Proteomes" id="UP000031563"/>
    </source>
</evidence>
<dbReference type="Gene3D" id="3.30.230.10">
    <property type="match status" value="1"/>
</dbReference>
<protein>
    <submittedName>
        <fullName evidence="6">Threonine kinase in B12 biosynthesis</fullName>
    </submittedName>
</protein>
<keyword evidence="1" id="KW-0808">Transferase</keyword>
<sequence>MRKGKGKAYGTFGELAQGEVAGQPFLFTLPVPWGSRVVFVPRSSTDLRTNRPHKKKMLRAAERTMQHLGKRTGGFLSVHSRLPESKGMASSSADITAAVRAVASSLETNLTDGEIAAIAAEVEPTDGVMYRGISAVNQQTGQLIRSYPVPPDLLLIGYDSGGKVNTEKYGLSKREYSLQERREMQEIFTDMDAALTSNDHNTIMSTSTRSAMLNERFLPKPFFSLFHELAEKHHGGVVVGHSGTVIGILLCQKEAAWKEKARLIEQAVHERTGWKPIIKASIPEAN</sequence>
<dbReference type="AlphaFoldDB" id="A0A0F5HPB2"/>
<dbReference type="GO" id="GO:0005524">
    <property type="term" value="F:ATP binding"/>
    <property type="evidence" value="ECO:0007669"/>
    <property type="project" value="UniProtKB-KW"/>
</dbReference>
<evidence type="ECO:0000256" key="1">
    <source>
        <dbReference type="ARBA" id="ARBA00022679"/>
    </source>
</evidence>
<comment type="caution">
    <text evidence="6">The sequence shown here is derived from an EMBL/GenBank/DDBJ whole genome shotgun (WGS) entry which is preliminary data.</text>
</comment>
<gene>
    <name evidence="6" type="ORF">QY95_02552</name>
</gene>
<dbReference type="PIRSF" id="PIRSF033887">
    <property type="entry name" value="PduX"/>
    <property type="match status" value="1"/>
</dbReference>
<reference evidence="6" key="1">
    <citation type="submission" date="2015-02" db="EMBL/GenBank/DDBJ databases">
        <title>Genome Assembly of Bacillaceae bacterium MTCC 8252.</title>
        <authorList>
            <person name="Verma A."/>
            <person name="Khatri I."/>
            <person name="Mual P."/>
            <person name="Subramanian S."/>
            <person name="Krishnamurthi S."/>
        </authorList>
    </citation>
    <scope>NUCLEOTIDE SEQUENCE [LARGE SCALE GENOMIC DNA]</scope>
    <source>
        <strain evidence="6">MTCC 8252</strain>
    </source>
</reference>
<keyword evidence="4" id="KW-0067">ATP-binding</keyword>
<dbReference type="Pfam" id="PF00288">
    <property type="entry name" value="GHMP_kinases_N"/>
    <property type="match status" value="1"/>
</dbReference>
<accession>A0A0F5HYV5</accession>
<dbReference type="InterPro" id="IPR014721">
    <property type="entry name" value="Ribsml_uS5_D2-typ_fold_subgr"/>
</dbReference>
<dbReference type="PANTHER" id="PTHR43527">
    <property type="entry name" value="4-DIPHOSPHOCYTIDYL-2-C-METHYL-D-ERYTHRITOL KINASE, CHLOROPLASTIC"/>
    <property type="match status" value="1"/>
</dbReference>
<dbReference type="InterPro" id="IPR020568">
    <property type="entry name" value="Ribosomal_Su5_D2-typ_SF"/>
</dbReference>
<evidence type="ECO:0000313" key="6">
    <source>
        <dbReference type="EMBL" id="KKB38554.1"/>
    </source>
</evidence>
<dbReference type="OrthoDB" id="4548147at2"/>
<organism evidence="6 7">
    <name type="scientific">Bacillus thermotolerans</name>
    <name type="common">Quasibacillus thermotolerans</name>
    <dbReference type="NCBI Taxonomy" id="1221996"/>
    <lineage>
        <taxon>Bacteria</taxon>
        <taxon>Bacillati</taxon>
        <taxon>Bacillota</taxon>
        <taxon>Bacilli</taxon>
        <taxon>Bacillales</taxon>
        <taxon>Bacillaceae</taxon>
        <taxon>Bacillus</taxon>
    </lineage>
</organism>
<evidence type="ECO:0000256" key="2">
    <source>
        <dbReference type="ARBA" id="ARBA00022741"/>
    </source>
</evidence>
<name>A0A0F5HPB2_BACTR</name>
<keyword evidence="7" id="KW-1185">Reference proteome</keyword>
<dbReference type="GO" id="GO:0016301">
    <property type="term" value="F:kinase activity"/>
    <property type="evidence" value="ECO:0007669"/>
    <property type="project" value="UniProtKB-KW"/>
</dbReference>
<dbReference type="PANTHER" id="PTHR43527:SF1">
    <property type="entry name" value="L-THREONINE KINASE"/>
    <property type="match status" value="1"/>
</dbReference>